<evidence type="ECO:0000313" key="2">
    <source>
        <dbReference type="Proteomes" id="UP001054945"/>
    </source>
</evidence>
<proteinExistence type="predicted"/>
<dbReference type="Proteomes" id="UP001054945">
    <property type="component" value="Unassembled WGS sequence"/>
</dbReference>
<dbReference type="AlphaFoldDB" id="A0AAV4UKI5"/>
<organism evidence="1 2">
    <name type="scientific">Caerostris extrusa</name>
    <name type="common">Bark spider</name>
    <name type="synonym">Caerostris bankana</name>
    <dbReference type="NCBI Taxonomy" id="172846"/>
    <lineage>
        <taxon>Eukaryota</taxon>
        <taxon>Metazoa</taxon>
        <taxon>Ecdysozoa</taxon>
        <taxon>Arthropoda</taxon>
        <taxon>Chelicerata</taxon>
        <taxon>Arachnida</taxon>
        <taxon>Araneae</taxon>
        <taxon>Araneomorphae</taxon>
        <taxon>Entelegynae</taxon>
        <taxon>Araneoidea</taxon>
        <taxon>Araneidae</taxon>
        <taxon>Caerostris</taxon>
    </lineage>
</organism>
<gene>
    <name evidence="1" type="ORF">CEXT_698071</name>
</gene>
<name>A0AAV4UKI5_CAEEX</name>
<dbReference type="EMBL" id="BPLR01013044">
    <property type="protein sequence ID" value="GIY58257.1"/>
    <property type="molecule type" value="Genomic_DNA"/>
</dbReference>
<evidence type="ECO:0000313" key="1">
    <source>
        <dbReference type="EMBL" id="GIY58257.1"/>
    </source>
</evidence>
<sequence>MKNSTSISPVDSSVGRAVDCSGVLLVSIGRWFDSGSTDAELHFHQPVDSSVGRAVDCSGVLLVSIGRWFDSGSTAGIALPSARR</sequence>
<comment type="caution">
    <text evidence="1">The sequence shown here is derived from an EMBL/GenBank/DDBJ whole genome shotgun (WGS) entry which is preliminary data.</text>
</comment>
<keyword evidence="2" id="KW-1185">Reference proteome</keyword>
<protein>
    <submittedName>
        <fullName evidence="1">Uncharacterized protein</fullName>
    </submittedName>
</protein>
<reference evidence="1 2" key="1">
    <citation type="submission" date="2021-06" db="EMBL/GenBank/DDBJ databases">
        <title>Caerostris extrusa draft genome.</title>
        <authorList>
            <person name="Kono N."/>
            <person name="Arakawa K."/>
        </authorList>
    </citation>
    <scope>NUCLEOTIDE SEQUENCE [LARGE SCALE GENOMIC DNA]</scope>
</reference>
<accession>A0AAV4UKI5</accession>